<evidence type="ECO:0000313" key="6">
    <source>
        <dbReference type="Proteomes" id="UP000280696"/>
    </source>
</evidence>
<feature type="domain" description="ABC transporter" evidence="4">
    <location>
        <begin position="3"/>
        <end position="225"/>
    </location>
</feature>
<dbReference type="GO" id="GO:0016887">
    <property type="term" value="F:ATP hydrolysis activity"/>
    <property type="evidence" value="ECO:0007669"/>
    <property type="project" value="InterPro"/>
</dbReference>
<gene>
    <name evidence="5" type="ORF">D7V94_18165</name>
</gene>
<proteinExistence type="predicted"/>
<keyword evidence="6" id="KW-1185">Reference proteome</keyword>
<name>A0A3A9APC5_9FIRM</name>
<dbReference type="AlphaFoldDB" id="A0A3A9APC5"/>
<evidence type="ECO:0000256" key="3">
    <source>
        <dbReference type="ARBA" id="ARBA00022840"/>
    </source>
</evidence>
<keyword evidence="1" id="KW-0813">Transport</keyword>
<dbReference type="InterPro" id="IPR003593">
    <property type="entry name" value="AAA+_ATPase"/>
</dbReference>
<dbReference type="PANTHER" id="PTHR42939">
    <property type="entry name" value="ABC TRANSPORTER ATP-BINDING PROTEIN ALBC-RELATED"/>
    <property type="match status" value="1"/>
</dbReference>
<dbReference type="SMART" id="SM00382">
    <property type="entry name" value="AAA"/>
    <property type="match status" value="1"/>
</dbReference>
<dbReference type="RefSeq" id="WP_120471724.1">
    <property type="nucleotide sequence ID" value="NZ_CATAJS010000008.1"/>
</dbReference>
<dbReference type="PROSITE" id="PS50893">
    <property type="entry name" value="ABC_TRANSPORTER_2"/>
    <property type="match status" value="1"/>
</dbReference>
<dbReference type="EMBL" id="RAYQ01000023">
    <property type="protein sequence ID" value="RKI89381.1"/>
    <property type="molecule type" value="Genomic_DNA"/>
</dbReference>
<reference evidence="5 6" key="1">
    <citation type="submission" date="2018-09" db="EMBL/GenBank/DDBJ databases">
        <title>Murine metabolic-syndrome-specific gut microbial biobank.</title>
        <authorList>
            <person name="Liu C."/>
        </authorList>
    </citation>
    <scope>NUCLEOTIDE SEQUENCE [LARGE SCALE GENOMIC DNA]</scope>
    <source>
        <strain evidence="5 6">0.1xD8-82</strain>
    </source>
</reference>
<dbReference type="OrthoDB" id="9804819at2"/>
<sequence>MELEIRDIQKRYGKKQVLKKAGLTAGKGQCTGIIGANGCGKSTLLRVLAGAEKADGGGIFLDGRKISNPSREMARYTGYIPQESVLMPELTVADNLKLWASFGDYRENLKRLADLSDQFRIKDFYKERVKNLSGGMEKRVNIVCALLHEPEILLMDEPSAALDLVFKQELKMYIRDFIQKGGSILLSSHDEGELSLCQNLWAIKEGETHKVPEGLSIEEITSKYIA</sequence>
<evidence type="ECO:0000259" key="4">
    <source>
        <dbReference type="PROSITE" id="PS50893"/>
    </source>
</evidence>
<evidence type="ECO:0000256" key="2">
    <source>
        <dbReference type="ARBA" id="ARBA00022741"/>
    </source>
</evidence>
<evidence type="ECO:0000313" key="5">
    <source>
        <dbReference type="EMBL" id="RKI89381.1"/>
    </source>
</evidence>
<dbReference type="Gene3D" id="3.40.50.300">
    <property type="entry name" value="P-loop containing nucleotide triphosphate hydrolases"/>
    <property type="match status" value="1"/>
</dbReference>
<comment type="caution">
    <text evidence="5">The sequence shown here is derived from an EMBL/GenBank/DDBJ whole genome shotgun (WGS) entry which is preliminary data.</text>
</comment>
<keyword evidence="2" id="KW-0547">Nucleotide-binding</keyword>
<dbReference type="InterPro" id="IPR027417">
    <property type="entry name" value="P-loop_NTPase"/>
</dbReference>
<dbReference type="InterPro" id="IPR051782">
    <property type="entry name" value="ABC_Transporter_VariousFunc"/>
</dbReference>
<keyword evidence="3 5" id="KW-0067">ATP-binding</keyword>
<dbReference type="Pfam" id="PF00005">
    <property type="entry name" value="ABC_tran"/>
    <property type="match status" value="1"/>
</dbReference>
<organism evidence="5 6">
    <name type="scientific">Parablautia intestinalis</name>
    <dbReference type="NCBI Taxonomy" id="2320100"/>
    <lineage>
        <taxon>Bacteria</taxon>
        <taxon>Bacillati</taxon>
        <taxon>Bacillota</taxon>
        <taxon>Clostridia</taxon>
        <taxon>Lachnospirales</taxon>
        <taxon>Lachnospiraceae</taxon>
        <taxon>Parablautia</taxon>
    </lineage>
</organism>
<dbReference type="InterPro" id="IPR003439">
    <property type="entry name" value="ABC_transporter-like_ATP-bd"/>
</dbReference>
<dbReference type="PANTHER" id="PTHR42939:SF1">
    <property type="entry name" value="ABC TRANSPORTER ATP-BINDING PROTEIN ALBC-RELATED"/>
    <property type="match status" value="1"/>
</dbReference>
<dbReference type="Proteomes" id="UP000280696">
    <property type="component" value="Unassembled WGS sequence"/>
</dbReference>
<accession>A0A3A9APC5</accession>
<evidence type="ECO:0000256" key="1">
    <source>
        <dbReference type="ARBA" id="ARBA00022448"/>
    </source>
</evidence>
<dbReference type="CDD" id="cd03230">
    <property type="entry name" value="ABC_DR_subfamily_A"/>
    <property type="match status" value="1"/>
</dbReference>
<dbReference type="GO" id="GO:0005524">
    <property type="term" value="F:ATP binding"/>
    <property type="evidence" value="ECO:0007669"/>
    <property type="project" value="UniProtKB-KW"/>
</dbReference>
<dbReference type="SUPFAM" id="SSF52540">
    <property type="entry name" value="P-loop containing nucleoside triphosphate hydrolases"/>
    <property type="match status" value="1"/>
</dbReference>
<protein>
    <submittedName>
        <fullName evidence="5">ABC transporter ATP-binding protein</fullName>
    </submittedName>
</protein>